<keyword evidence="3" id="KW-1185">Reference proteome</keyword>
<proteinExistence type="predicted"/>
<protein>
    <submittedName>
        <fullName evidence="2">Uncharacterized protein</fullName>
    </submittedName>
</protein>
<evidence type="ECO:0000313" key="3">
    <source>
        <dbReference type="Proteomes" id="UP000270219"/>
    </source>
</evidence>
<feature type="transmembrane region" description="Helical" evidence="1">
    <location>
        <begin position="12"/>
        <end position="37"/>
    </location>
</feature>
<evidence type="ECO:0000313" key="2">
    <source>
        <dbReference type="EMBL" id="RLL48220.1"/>
    </source>
</evidence>
<accession>A0A498DME6</accession>
<dbReference type="Pfam" id="PF09577">
    <property type="entry name" value="Spore_YpjB"/>
    <property type="match status" value="1"/>
</dbReference>
<sequence length="86" mass="9986">MEKRKFLQKVWLLASFIGIFIIYLFGIITIHANSLLVTGEEKTSNLTPFIWSVLIIGGSIVVVLSYVSWRKYKGQKRKKQRDKIID</sequence>
<reference evidence="2 3" key="1">
    <citation type="submission" date="2018-10" db="EMBL/GenBank/DDBJ databases">
        <title>Oceanobacillus sp. YLB-02 draft genome.</title>
        <authorList>
            <person name="Yu L."/>
        </authorList>
    </citation>
    <scope>NUCLEOTIDE SEQUENCE [LARGE SCALE GENOMIC DNA]</scope>
    <source>
        <strain evidence="2 3">YLB-02</strain>
    </source>
</reference>
<name>A0A498DME6_9BACI</name>
<gene>
    <name evidence="2" type="ORF">D8M04_02795</name>
</gene>
<feature type="transmembrane region" description="Helical" evidence="1">
    <location>
        <begin position="49"/>
        <end position="69"/>
    </location>
</feature>
<dbReference type="InterPro" id="IPR014231">
    <property type="entry name" value="Spore_YpjB"/>
</dbReference>
<keyword evidence="1" id="KW-0812">Transmembrane</keyword>
<dbReference type="Proteomes" id="UP000270219">
    <property type="component" value="Unassembled WGS sequence"/>
</dbReference>
<comment type="caution">
    <text evidence="2">The sequence shown here is derived from an EMBL/GenBank/DDBJ whole genome shotgun (WGS) entry which is preliminary data.</text>
</comment>
<dbReference type="RefSeq" id="WP_121521196.1">
    <property type="nucleotide sequence ID" value="NZ_RCHR01000001.1"/>
</dbReference>
<organism evidence="2 3">
    <name type="scientific">Oceanobacillus piezotolerans</name>
    <dbReference type="NCBI Taxonomy" id="2448030"/>
    <lineage>
        <taxon>Bacteria</taxon>
        <taxon>Bacillati</taxon>
        <taxon>Bacillota</taxon>
        <taxon>Bacilli</taxon>
        <taxon>Bacillales</taxon>
        <taxon>Bacillaceae</taxon>
        <taxon>Oceanobacillus</taxon>
    </lineage>
</organism>
<dbReference type="AlphaFoldDB" id="A0A498DME6"/>
<keyword evidence="1" id="KW-0472">Membrane</keyword>
<keyword evidence="1" id="KW-1133">Transmembrane helix</keyword>
<dbReference type="EMBL" id="RCHR01000001">
    <property type="protein sequence ID" value="RLL48220.1"/>
    <property type="molecule type" value="Genomic_DNA"/>
</dbReference>
<evidence type="ECO:0000256" key="1">
    <source>
        <dbReference type="SAM" id="Phobius"/>
    </source>
</evidence>